<reference evidence="1" key="1">
    <citation type="journal article" date="2015" name="Nature">
        <title>Complex archaea that bridge the gap between prokaryotes and eukaryotes.</title>
        <authorList>
            <person name="Spang A."/>
            <person name="Saw J.H."/>
            <person name="Jorgensen S.L."/>
            <person name="Zaremba-Niedzwiedzka K."/>
            <person name="Martijn J."/>
            <person name="Lind A.E."/>
            <person name="van Eijk R."/>
            <person name="Schleper C."/>
            <person name="Guy L."/>
            <person name="Ettema T.J."/>
        </authorList>
    </citation>
    <scope>NUCLEOTIDE SEQUENCE</scope>
</reference>
<dbReference type="AlphaFoldDB" id="A0A0F8YCT3"/>
<sequence length="68" mass="7624">MMEGNEKIITVLRNPPYKKAPCSWCGATGIVNLRGMITSDPCPKCRRGEANVKDYSKWAKQIRQALKA</sequence>
<gene>
    <name evidence="1" type="ORF">LCGC14_2913220</name>
</gene>
<proteinExistence type="predicted"/>
<dbReference type="EMBL" id="LAZR01057703">
    <property type="protein sequence ID" value="KKK71505.1"/>
    <property type="molecule type" value="Genomic_DNA"/>
</dbReference>
<name>A0A0F8YCT3_9ZZZZ</name>
<comment type="caution">
    <text evidence="1">The sequence shown here is derived from an EMBL/GenBank/DDBJ whole genome shotgun (WGS) entry which is preliminary data.</text>
</comment>
<protein>
    <submittedName>
        <fullName evidence="1">Uncharacterized protein</fullName>
    </submittedName>
</protein>
<evidence type="ECO:0000313" key="1">
    <source>
        <dbReference type="EMBL" id="KKK71505.1"/>
    </source>
</evidence>
<organism evidence="1">
    <name type="scientific">marine sediment metagenome</name>
    <dbReference type="NCBI Taxonomy" id="412755"/>
    <lineage>
        <taxon>unclassified sequences</taxon>
        <taxon>metagenomes</taxon>
        <taxon>ecological metagenomes</taxon>
    </lineage>
</organism>
<accession>A0A0F8YCT3</accession>